<organism evidence="1">
    <name type="scientific">Mesocestoides corti</name>
    <name type="common">Flatworm</name>
    <dbReference type="NCBI Taxonomy" id="53468"/>
    <lineage>
        <taxon>Eukaryota</taxon>
        <taxon>Metazoa</taxon>
        <taxon>Spiralia</taxon>
        <taxon>Lophotrochozoa</taxon>
        <taxon>Platyhelminthes</taxon>
        <taxon>Cestoda</taxon>
        <taxon>Eucestoda</taxon>
        <taxon>Cyclophyllidea</taxon>
        <taxon>Mesocestoididae</taxon>
        <taxon>Mesocestoides</taxon>
    </lineage>
</organism>
<reference evidence="1" key="1">
    <citation type="submission" date="2019-11" db="UniProtKB">
        <authorList>
            <consortium name="WormBaseParasite"/>
        </authorList>
    </citation>
    <scope>IDENTIFICATION</scope>
</reference>
<protein>
    <submittedName>
        <fullName evidence="1">28S ribosomal protein S24, mitochondrial</fullName>
    </submittedName>
</protein>
<dbReference type="WBParaSite" id="MCU_002147-RA">
    <property type="protein sequence ID" value="MCU_002147-RA"/>
    <property type="gene ID" value="MCU_002147"/>
</dbReference>
<proteinExistence type="predicted"/>
<accession>A0A5K3EPM3</accession>
<name>A0A5K3EPM3_MESCO</name>
<dbReference type="AlphaFoldDB" id="A0A5K3EPM3"/>
<sequence length="96" mass="11129">MLLVCSRVSTVAIPKILRQHFAIATIKKHVPLIKFRSRLNSTADSENAPSEEPLPELSFHPSFFRKPLSEEEIANFQVCRIQFHILFSLEVWILRN</sequence>
<evidence type="ECO:0000313" key="1">
    <source>
        <dbReference type="WBParaSite" id="MCU_002147-RA"/>
    </source>
</evidence>